<dbReference type="FunFam" id="1.20.1540.10:FF:000027">
    <property type="entry name" value="Rhomboid family intramembrane serine protease"/>
    <property type="match status" value="1"/>
</dbReference>
<reference evidence="9 10" key="1">
    <citation type="journal article" date="2015" name="Nature">
        <title>rRNA introns, odd ribosomes, and small enigmatic genomes across a large radiation of phyla.</title>
        <authorList>
            <person name="Brown C.T."/>
            <person name="Hug L.A."/>
            <person name="Thomas B.C."/>
            <person name="Sharon I."/>
            <person name="Castelle C.J."/>
            <person name="Singh A."/>
            <person name="Wilkins M.J."/>
            <person name="Williams K.H."/>
            <person name="Banfield J.F."/>
        </authorList>
    </citation>
    <scope>NUCLEOTIDE SEQUENCE [LARGE SCALE GENOMIC DNA]</scope>
</reference>
<evidence type="ECO:0000256" key="3">
    <source>
        <dbReference type="ARBA" id="ARBA00022692"/>
    </source>
</evidence>
<protein>
    <submittedName>
        <fullName evidence="9">Rhomboid family protein</fullName>
    </submittedName>
</protein>
<evidence type="ECO:0000259" key="8">
    <source>
        <dbReference type="Pfam" id="PF01694"/>
    </source>
</evidence>
<dbReference type="AlphaFoldDB" id="A0A0G0MQU7"/>
<keyword evidence="6 7" id="KW-0472">Membrane</keyword>
<dbReference type="InterPro" id="IPR050925">
    <property type="entry name" value="Rhomboid_protease_S54"/>
</dbReference>
<feature type="domain" description="Peptidase S54 rhomboid" evidence="8">
    <location>
        <begin position="59"/>
        <end position="210"/>
    </location>
</feature>
<dbReference type="GO" id="GO:0016020">
    <property type="term" value="C:membrane"/>
    <property type="evidence" value="ECO:0007669"/>
    <property type="project" value="UniProtKB-SubCell"/>
</dbReference>
<evidence type="ECO:0000313" key="9">
    <source>
        <dbReference type="EMBL" id="KKQ67291.1"/>
    </source>
</evidence>
<proteinExistence type="inferred from homology"/>
<evidence type="ECO:0000256" key="4">
    <source>
        <dbReference type="ARBA" id="ARBA00022801"/>
    </source>
</evidence>
<feature type="transmembrane region" description="Helical" evidence="7">
    <location>
        <begin position="121"/>
        <end position="141"/>
    </location>
</feature>
<evidence type="ECO:0000256" key="5">
    <source>
        <dbReference type="ARBA" id="ARBA00022989"/>
    </source>
</evidence>
<dbReference type="InterPro" id="IPR035952">
    <property type="entry name" value="Rhomboid-like_sf"/>
</dbReference>
<dbReference type="PANTHER" id="PTHR43731">
    <property type="entry name" value="RHOMBOID PROTEASE"/>
    <property type="match status" value="1"/>
</dbReference>
<dbReference type="Pfam" id="PF01694">
    <property type="entry name" value="Rhomboid"/>
    <property type="match status" value="1"/>
</dbReference>
<organism evidence="9 10">
    <name type="scientific">Candidatus Daviesbacteria bacterium GW2011_GWA2_38_24</name>
    <dbReference type="NCBI Taxonomy" id="1618422"/>
    <lineage>
        <taxon>Bacteria</taxon>
        <taxon>Candidatus Daviesiibacteriota</taxon>
    </lineage>
</organism>
<evidence type="ECO:0000256" key="1">
    <source>
        <dbReference type="ARBA" id="ARBA00004141"/>
    </source>
</evidence>
<feature type="transmembrane region" description="Helical" evidence="7">
    <location>
        <begin position="93"/>
        <end position="115"/>
    </location>
</feature>
<dbReference type="InterPro" id="IPR022764">
    <property type="entry name" value="Peptidase_S54_rhomboid_dom"/>
</dbReference>
<dbReference type="SUPFAM" id="SSF144091">
    <property type="entry name" value="Rhomboid-like"/>
    <property type="match status" value="1"/>
</dbReference>
<sequence>MLPLDDSAQTRRYPIWTMLIILINVLIFIQELSVNNLESFIMQYALVPRFVDFQSFESLIPFVTSQFLHGGIIHIASNMLFLWVFGDNVEERLGFILFPLVYLTSGIVGGLSQYLTAPQSPIPMLGASGAVAGVLGAYFVFFPRHEIKTLVPLFGLFTIVRIPAFIMLIYWFVIQLLSGTASLVFSATEQGGVAYLAHIGGFVTGWLVGRLSKL</sequence>
<feature type="transmembrane region" description="Helical" evidence="7">
    <location>
        <begin position="193"/>
        <end position="211"/>
    </location>
</feature>
<evidence type="ECO:0000313" key="10">
    <source>
        <dbReference type="Proteomes" id="UP000034235"/>
    </source>
</evidence>
<dbReference type="PANTHER" id="PTHR43731:SF14">
    <property type="entry name" value="PRESENILIN-ASSOCIATED RHOMBOID-LIKE PROTEIN, MITOCHONDRIAL"/>
    <property type="match status" value="1"/>
</dbReference>
<dbReference type="Gene3D" id="1.20.1540.10">
    <property type="entry name" value="Rhomboid-like"/>
    <property type="match status" value="1"/>
</dbReference>
<dbReference type="EMBL" id="LBUP01000001">
    <property type="protein sequence ID" value="KKQ67291.1"/>
    <property type="molecule type" value="Genomic_DNA"/>
</dbReference>
<feature type="transmembrane region" description="Helical" evidence="7">
    <location>
        <begin position="67"/>
        <end position="86"/>
    </location>
</feature>
<dbReference type="GO" id="GO:0004252">
    <property type="term" value="F:serine-type endopeptidase activity"/>
    <property type="evidence" value="ECO:0007669"/>
    <property type="project" value="InterPro"/>
</dbReference>
<comment type="similarity">
    <text evidence="2">Belongs to the peptidase S54 family.</text>
</comment>
<evidence type="ECO:0000256" key="6">
    <source>
        <dbReference type="ARBA" id="ARBA00023136"/>
    </source>
</evidence>
<gene>
    <name evidence="9" type="ORF">US86_C0001G0218</name>
</gene>
<evidence type="ECO:0000256" key="7">
    <source>
        <dbReference type="SAM" id="Phobius"/>
    </source>
</evidence>
<keyword evidence="3 7" id="KW-0812">Transmembrane</keyword>
<accession>A0A0G0MQU7</accession>
<feature type="transmembrane region" description="Helical" evidence="7">
    <location>
        <begin position="12"/>
        <end position="29"/>
    </location>
</feature>
<comment type="subcellular location">
    <subcellularLocation>
        <location evidence="1">Membrane</location>
        <topology evidence="1">Multi-pass membrane protein</topology>
    </subcellularLocation>
</comment>
<evidence type="ECO:0000256" key="2">
    <source>
        <dbReference type="ARBA" id="ARBA00009045"/>
    </source>
</evidence>
<name>A0A0G0MQU7_9BACT</name>
<keyword evidence="5 7" id="KW-1133">Transmembrane helix</keyword>
<comment type="caution">
    <text evidence="9">The sequence shown here is derived from an EMBL/GenBank/DDBJ whole genome shotgun (WGS) entry which is preliminary data.</text>
</comment>
<dbReference type="Proteomes" id="UP000034235">
    <property type="component" value="Unassembled WGS sequence"/>
</dbReference>
<feature type="transmembrane region" description="Helical" evidence="7">
    <location>
        <begin position="153"/>
        <end position="173"/>
    </location>
</feature>
<keyword evidence="4" id="KW-0378">Hydrolase</keyword>